<evidence type="ECO:0000256" key="1">
    <source>
        <dbReference type="SAM" id="MobiDB-lite"/>
    </source>
</evidence>
<feature type="region of interest" description="Disordered" evidence="1">
    <location>
        <begin position="27"/>
        <end position="62"/>
    </location>
</feature>
<organism evidence="2">
    <name type="scientific">Darwinula stevensoni</name>
    <dbReference type="NCBI Taxonomy" id="69355"/>
    <lineage>
        <taxon>Eukaryota</taxon>
        <taxon>Metazoa</taxon>
        <taxon>Ecdysozoa</taxon>
        <taxon>Arthropoda</taxon>
        <taxon>Crustacea</taxon>
        <taxon>Oligostraca</taxon>
        <taxon>Ostracoda</taxon>
        <taxon>Podocopa</taxon>
        <taxon>Podocopida</taxon>
        <taxon>Darwinulocopina</taxon>
        <taxon>Darwinuloidea</taxon>
        <taxon>Darwinulidae</taxon>
        <taxon>Darwinula</taxon>
    </lineage>
</organism>
<dbReference type="EMBL" id="LR900541">
    <property type="protein sequence ID" value="CAD7246051.1"/>
    <property type="molecule type" value="Genomic_DNA"/>
</dbReference>
<dbReference type="InterPro" id="IPR036236">
    <property type="entry name" value="Znf_C2H2_sf"/>
</dbReference>
<feature type="region of interest" description="Disordered" evidence="1">
    <location>
        <begin position="107"/>
        <end position="126"/>
    </location>
</feature>
<proteinExistence type="predicted"/>
<keyword evidence="3" id="KW-1185">Reference proteome</keyword>
<feature type="compositionally biased region" description="Acidic residues" evidence="1">
    <location>
        <begin position="282"/>
        <end position="305"/>
    </location>
</feature>
<dbReference type="OrthoDB" id="6077919at2759"/>
<name>A0A7R9A2R3_9CRUS</name>
<accession>A0A7R9A2R3</accession>
<evidence type="ECO:0000313" key="2">
    <source>
        <dbReference type="EMBL" id="CAD7246051.1"/>
    </source>
</evidence>
<sequence>MPKESSNGSLLSGEKVDQYCWPAQEKLTTGQSSVPSGASLRETQLPTKDCQGMPSSSISSDEVRFIGQNGDNASMKKASDKHNDEGELAFTIGTEVMKFQVQSSKFSGRAKRKMSSGKSRTRWSRNGGRNIDALEAELSSLSEKWIKEVMHLGDDGSVSDREEILPAAAAETAKPTQPLILQDKPLVNGMESSTVQDTVGKIPNDQGMVSVLQEIEADPDMTFLGTWTGNGEESDESEEERRKLIVGRISPEMQFFAMKGSHKNKQGRGKKKKKTAASCPFGEEEEDEDAETDEDKNDDEPEEESVMNLKVKKRQKNTCKARIATTPITINDLSSLISIDDTPKAAEILAELQDALGSDLGYRLEKKVVTPDMRQGIFPGPSRRNKKLKFKVIQTTEDIDFRNKQIAENRNKDCEDPTEILHFLRYIKEVQADAQGVSRCESEKNVKMNSIMTIFVEGGKSFRHQFVLFRHLAIHFHDRHFTCEHCGRSFKQGPCVIVDEIKTKNVQEILARKETPFALLKPLEGMPVLCKVIPYSDGRQMLMPATAEELKSSGKVISPVPDADCVGKGIPIQIQVPVVAHVVQEVRDGSLLTRVVPPPCGQKDDSQYIKEHPDGSYEVLGHEEALKLVQQDQSMLPNTSYVQQVVCL</sequence>
<dbReference type="EMBL" id="CAJPEV010001024">
    <property type="protein sequence ID" value="CAG0890230.1"/>
    <property type="molecule type" value="Genomic_DNA"/>
</dbReference>
<feature type="compositionally biased region" description="Basic residues" evidence="1">
    <location>
        <begin position="108"/>
        <end position="123"/>
    </location>
</feature>
<feature type="compositionally biased region" description="Polar residues" evidence="1">
    <location>
        <begin position="27"/>
        <end position="46"/>
    </location>
</feature>
<dbReference type="CDD" id="cd08368">
    <property type="entry name" value="LIM"/>
    <property type="match status" value="1"/>
</dbReference>
<evidence type="ECO:0000313" key="3">
    <source>
        <dbReference type="Proteomes" id="UP000677054"/>
    </source>
</evidence>
<dbReference type="AlphaFoldDB" id="A0A7R9A2R3"/>
<protein>
    <submittedName>
        <fullName evidence="2">Uncharacterized protein</fullName>
    </submittedName>
</protein>
<dbReference type="Proteomes" id="UP000677054">
    <property type="component" value="Unassembled WGS sequence"/>
</dbReference>
<gene>
    <name evidence="2" type="ORF">DSTB1V02_LOCUS5915</name>
</gene>
<dbReference type="Gene3D" id="3.30.160.60">
    <property type="entry name" value="Classic Zinc Finger"/>
    <property type="match status" value="1"/>
</dbReference>
<feature type="region of interest" description="Disordered" evidence="1">
    <location>
        <begin position="255"/>
        <end position="306"/>
    </location>
</feature>
<dbReference type="SUPFAM" id="SSF57667">
    <property type="entry name" value="beta-beta-alpha zinc fingers"/>
    <property type="match status" value="1"/>
</dbReference>
<feature type="compositionally biased region" description="Basic residues" evidence="1">
    <location>
        <begin position="260"/>
        <end position="275"/>
    </location>
</feature>
<reference evidence="2" key="1">
    <citation type="submission" date="2020-11" db="EMBL/GenBank/DDBJ databases">
        <authorList>
            <person name="Tran Van P."/>
        </authorList>
    </citation>
    <scope>NUCLEOTIDE SEQUENCE</scope>
</reference>